<evidence type="ECO:0008006" key="4">
    <source>
        <dbReference type="Google" id="ProtNLM"/>
    </source>
</evidence>
<evidence type="ECO:0000313" key="2">
    <source>
        <dbReference type="EMBL" id="SEC51923.1"/>
    </source>
</evidence>
<dbReference type="InterPro" id="IPR014550">
    <property type="entry name" value="UCP028704_OpgC"/>
</dbReference>
<feature type="transmembrane region" description="Helical" evidence="1">
    <location>
        <begin position="342"/>
        <end position="362"/>
    </location>
</feature>
<protein>
    <recommendedName>
        <fullName evidence="4">OpgC domain-containing protein</fullName>
    </recommendedName>
</protein>
<dbReference type="OrthoDB" id="9775975at2"/>
<dbReference type="RefSeq" id="WP_074817618.1">
    <property type="nucleotide sequence ID" value="NZ_FNTI01000001.1"/>
</dbReference>
<feature type="transmembrane region" description="Helical" evidence="1">
    <location>
        <begin position="200"/>
        <end position="220"/>
    </location>
</feature>
<reference evidence="2 3" key="1">
    <citation type="submission" date="2016-10" db="EMBL/GenBank/DDBJ databases">
        <authorList>
            <person name="de Groot N.N."/>
        </authorList>
    </citation>
    <scope>NUCLEOTIDE SEQUENCE [LARGE SCALE GENOMIC DNA]</scope>
    <source>
        <strain evidence="2 3">GAS522</strain>
    </source>
</reference>
<dbReference type="EMBL" id="FNTI01000001">
    <property type="protein sequence ID" value="SEC51923.1"/>
    <property type="molecule type" value="Genomic_DNA"/>
</dbReference>
<name>A0A1M6UPP2_9BRAD</name>
<feature type="transmembrane region" description="Helical" evidence="1">
    <location>
        <begin position="149"/>
        <end position="167"/>
    </location>
</feature>
<dbReference type="AlphaFoldDB" id="A0A1M6UPP2"/>
<proteinExistence type="predicted"/>
<dbReference type="PANTHER" id="PTHR38592">
    <property type="entry name" value="BLL4819 PROTEIN"/>
    <property type="match status" value="1"/>
</dbReference>
<feature type="transmembrane region" description="Helical" evidence="1">
    <location>
        <begin position="89"/>
        <end position="108"/>
    </location>
</feature>
<keyword evidence="1" id="KW-0812">Transmembrane</keyword>
<keyword evidence="1" id="KW-1133">Transmembrane helix</keyword>
<sequence>MTIRTILPPKGRDYRLDLLRGFANWAIYLDHIPNNVVNWLTQRNYGFSDAADLFVFISGYTASFVYARIMLERGFVIGGTRLIRRAWQIYVAHIVLFVMYIAEIGYLAHRYADPNLANEFNVAGFMANPAETLYQGLILAFKPVNMDVLPLYILLMVAFPPVLWTMLRLPNLTLAASFLLYLAARHFGWNLAAFPTGSWYFNPFCWQFLFIFGGWFALGGSIEARPLIRSRALLWLGSTYLLFAFVMTMAGRFPEIAHGMPAWLYDAFNPNDKTNLALYRLVHFVVLAFFLNRFLPRDWRGLEWPIFRPLIKCGQQSLEVFCVGVFFAVGAHVVLVEISDAIGMQIVVSVVGIALLTAVAYYRSWSKKADKPKSPSLPAPGISR</sequence>
<accession>A0A1M6UPP2</accession>
<evidence type="ECO:0000256" key="1">
    <source>
        <dbReference type="SAM" id="Phobius"/>
    </source>
</evidence>
<feature type="transmembrane region" description="Helical" evidence="1">
    <location>
        <begin position="50"/>
        <end position="69"/>
    </location>
</feature>
<feature type="transmembrane region" description="Helical" evidence="1">
    <location>
        <begin position="232"/>
        <end position="253"/>
    </location>
</feature>
<dbReference type="Pfam" id="PF10129">
    <property type="entry name" value="OpgC_C"/>
    <property type="match status" value="1"/>
</dbReference>
<feature type="transmembrane region" description="Helical" evidence="1">
    <location>
        <begin position="316"/>
        <end position="336"/>
    </location>
</feature>
<dbReference type="Proteomes" id="UP000183208">
    <property type="component" value="Unassembled WGS sequence"/>
</dbReference>
<dbReference type="PANTHER" id="PTHR38592:SF3">
    <property type="entry name" value="BLL4819 PROTEIN"/>
    <property type="match status" value="1"/>
</dbReference>
<organism evidence="2 3">
    <name type="scientific">Bradyrhizobium lablabi</name>
    <dbReference type="NCBI Taxonomy" id="722472"/>
    <lineage>
        <taxon>Bacteria</taxon>
        <taxon>Pseudomonadati</taxon>
        <taxon>Pseudomonadota</taxon>
        <taxon>Alphaproteobacteria</taxon>
        <taxon>Hyphomicrobiales</taxon>
        <taxon>Nitrobacteraceae</taxon>
        <taxon>Bradyrhizobium</taxon>
    </lineage>
</organism>
<evidence type="ECO:0000313" key="3">
    <source>
        <dbReference type="Proteomes" id="UP000183208"/>
    </source>
</evidence>
<gene>
    <name evidence="2" type="ORF">SAMN05444171_1609</name>
</gene>
<feature type="transmembrane region" description="Helical" evidence="1">
    <location>
        <begin position="277"/>
        <end position="295"/>
    </location>
</feature>
<dbReference type="PIRSF" id="PIRSF028704">
    <property type="entry name" value="UPC028704"/>
    <property type="match status" value="1"/>
</dbReference>
<keyword evidence="1" id="KW-0472">Membrane</keyword>